<dbReference type="PANTHER" id="PTHR42743:SF2">
    <property type="entry name" value="AMINODEOXYCHORISMATE LYASE"/>
    <property type="match status" value="1"/>
</dbReference>
<evidence type="ECO:0000256" key="2">
    <source>
        <dbReference type="ARBA" id="ARBA00014472"/>
    </source>
</evidence>
<comment type="caution">
    <text evidence="4">The sequence shown here is derived from an EMBL/GenBank/DDBJ whole genome shotgun (WGS) entry which is preliminary data.</text>
</comment>
<dbReference type="Proteomes" id="UP000266385">
    <property type="component" value="Unassembled WGS sequence"/>
</dbReference>
<name>A0A399RPH4_9PROT</name>
<reference evidence="4 5" key="1">
    <citation type="submission" date="2018-08" db="EMBL/GenBank/DDBJ databases">
        <title>Henriciella mobilis sp. nov., isolated from seawater.</title>
        <authorList>
            <person name="Cheng H."/>
            <person name="Wu Y.-H."/>
            <person name="Xu X.-W."/>
            <person name="Guo L.-L."/>
        </authorList>
    </citation>
    <scope>NUCLEOTIDE SEQUENCE [LARGE SCALE GENOMIC DNA]</scope>
    <source>
        <strain evidence="4 5">JN25</strain>
    </source>
</reference>
<proteinExistence type="inferred from homology"/>
<evidence type="ECO:0000313" key="4">
    <source>
        <dbReference type="EMBL" id="RIJ33098.1"/>
    </source>
</evidence>
<dbReference type="InterPro" id="IPR050571">
    <property type="entry name" value="Class-IV_PLP-Dep_Aminotrnsfr"/>
</dbReference>
<dbReference type="AlphaFoldDB" id="A0A399RPH4"/>
<feature type="region of interest" description="Disordered" evidence="3">
    <location>
        <begin position="1"/>
        <end position="23"/>
    </location>
</feature>
<evidence type="ECO:0000256" key="3">
    <source>
        <dbReference type="SAM" id="MobiDB-lite"/>
    </source>
</evidence>
<dbReference type="Pfam" id="PF01063">
    <property type="entry name" value="Aminotran_4"/>
    <property type="match status" value="1"/>
</dbReference>
<dbReference type="GO" id="GO:0005829">
    <property type="term" value="C:cytosol"/>
    <property type="evidence" value="ECO:0007669"/>
    <property type="project" value="TreeGrafter"/>
</dbReference>
<dbReference type="GO" id="GO:0008483">
    <property type="term" value="F:transaminase activity"/>
    <property type="evidence" value="ECO:0007669"/>
    <property type="project" value="UniProtKB-KW"/>
</dbReference>
<keyword evidence="4" id="KW-0032">Aminotransferase</keyword>
<keyword evidence="4" id="KW-0808">Transferase</keyword>
<dbReference type="EMBL" id="QWFX01000005">
    <property type="protein sequence ID" value="RIJ33098.1"/>
    <property type="molecule type" value="Genomic_DNA"/>
</dbReference>
<organism evidence="4 5">
    <name type="scientific">Henriciella mobilis</name>
    <dbReference type="NCBI Taxonomy" id="2305467"/>
    <lineage>
        <taxon>Bacteria</taxon>
        <taxon>Pseudomonadati</taxon>
        <taxon>Pseudomonadota</taxon>
        <taxon>Alphaproteobacteria</taxon>
        <taxon>Hyphomonadales</taxon>
        <taxon>Hyphomonadaceae</taxon>
        <taxon>Henriciella</taxon>
    </lineage>
</organism>
<dbReference type="InterPro" id="IPR036038">
    <property type="entry name" value="Aminotransferase-like"/>
</dbReference>
<accession>A0A399RPH4</accession>
<dbReference type="GO" id="GO:0008153">
    <property type="term" value="P:4-aminobenzoate biosynthetic process"/>
    <property type="evidence" value="ECO:0007669"/>
    <property type="project" value="TreeGrafter"/>
</dbReference>
<dbReference type="SUPFAM" id="SSF56752">
    <property type="entry name" value="D-aminoacid aminotransferase-like PLP-dependent enzymes"/>
    <property type="match status" value="1"/>
</dbReference>
<evidence type="ECO:0000256" key="1">
    <source>
        <dbReference type="ARBA" id="ARBA00009320"/>
    </source>
</evidence>
<evidence type="ECO:0000313" key="5">
    <source>
        <dbReference type="Proteomes" id="UP000266385"/>
    </source>
</evidence>
<dbReference type="Gene3D" id="3.30.470.10">
    <property type="match status" value="1"/>
</dbReference>
<dbReference type="Gene3D" id="3.20.10.10">
    <property type="entry name" value="D-amino Acid Aminotransferase, subunit A, domain 2"/>
    <property type="match status" value="1"/>
</dbReference>
<dbReference type="GO" id="GO:0008696">
    <property type="term" value="F:4-amino-4-deoxychorismate lyase activity"/>
    <property type="evidence" value="ECO:0007669"/>
    <property type="project" value="TreeGrafter"/>
</dbReference>
<sequence>MSVARPARRKTSPAFPGSSWSPATQSPLRLRAVAATGMPMIKTEDIRPTIRLRQTSAGPAGREPFDLTDRGLMLGDGVFDTSLVVAGKVLLMEAHLERLAKDAAALGIDIDPGTLRSFAADAIPDEAEDGALRLTVTRGPGPRGVAPRAVGEATLISKFDPGKPAFPAPPIRLACSDILRNPSAPSSRRKTLSYTDAVIGTQRAKAAGFDDALYFTPGGHAACTSIANIFARFGQTLVTPPLEDGVVDGIMRAWLLKTAPDAGFKVEVASLSAQALARADALYLTNSLQLIRAVEGLDDIRFDAALPVSLVELFTDLLDS</sequence>
<dbReference type="InterPro" id="IPR001544">
    <property type="entry name" value="Aminotrans_IV"/>
</dbReference>
<dbReference type="InterPro" id="IPR043132">
    <property type="entry name" value="BCAT-like_C"/>
</dbReference>
<dbReference type="PANTHER" id="PTHR42743">
    <property type="entry name" value="AMINO-ACID AMINOTRANSFERASE"/>
    <property type="match status" value="1"/>
</dbReference>
<feature type="compositionally biased region" description="Basic residues" evidence="3">
    <location>
        <begin position="1"/>
        <end position="11"/>
    </location>
</feature>
<keyword evidence="5" id="KW-1185">Reference proteome</keyword>
<comment type="similarity">
    <text evidence="1">Belongs to the class-IV pyridoxal-phosphate-dependent aminotransferase family.</text>
</comment>
<gene>
    <name evidence="4" type="ORF">D1223_04450</name>
</gene>
<dbReference type="InterPro" id="IPR043131">
    <property type="entry name" value="BCAT-like_N"/>
</dbReference>
<protein>
    <recommendedName>
        <fullName evidence="2">Probable branched-chain-amino-acid aminotransferase</fullName>
    </recommendedName>
</protein>